<evidence type="ECO:0000256" key="1">
    <source>
        <dbReference type="SAM" id="MobiDB-lite"/>
    </source>
</evidence>
<name>A0ABD1YWR0_9MARC</name>
<feature type="compositionally biased region" description="Basic and acidic residues" evidence="1">
    <location>
        <begin position="21"/>
        <end position="44"/>
    </location>
</feature>
<gene>
    <name evidence="2" type="ORF">R1flu_006688</name>
</gene>
<proteinExistence type="predicted"/>
<sequence>MERRTSREKLVRVLTVKRRQMEHVLMRSGTRRGENQLKGEKSDDGSSSTSSSSSSSPSSSKSSTMTYFLIGRADFFPSCCKVREAEVKDSSVQKAERRR</sequence>
<organism evidence="2 3">
    <name type="scientific">Riccia fluitans</name>
    <dbReference type="NCBI Taxonomy" id="41844"/>
    <lineage>
        <taxon>Eukaryota</taxon>
        <taxon>Viridiplantae</taxon>
        <taxon>Streptophyta</taxon>
        <taxon>Embryophyta</taxon>
        <taxon>Marchantiophyta</taxon>
        <taxon>Marchantiopsida</taxon>
        <taxon>Marchantiidae</taxon>
        <taxon>Marchantiales</taxon>
        <taxon>Ricciaceae</taxon>
        <taxon>Riccia</taxon>
    </lineage>
</organism>
<protein>
    <submittedName>
        <fullName evidence="2">Uncharacterized protein</fullName>
    </submittedName>
</protein>
<dbReference type="Proteomes" id="UP001605036">
    <property type="component" value="Unassembled WGS sequence"/>
</dbReference>
<dbReference type="AlphaFoldDB" id="A0ABD1YWR0"/>
<evidence type="ECO:0000313" key="2">
    <source>
        <dbReference type="EMBL" id="KAL2635209.1"/>
    </source>
</evidence>
<comment type="caution">
    <text evidence="2">The sequence shown here is derived from an EMBL/GenBank/DDBJ whole genome shotgun (WGS) entry which is preliminary data.</text>
</comment>
<evidence type="ECO:0000313" key="3">
    <source>
        <dbReference type="Proteomes" id="UP001605036"/>
    </source>
</evidence>
<keyword evidence="3" id="KW-1185">Reference proteome</keyword>
<feature type="region of interest" description="Disordered" evidence="1">
    <location>
        <begin position="21"/>
        <end position="63"/>
    </location>
</feature>
<accession>A0ABD1YWR0</accession>
<feature type="compositionally biased region" description="Low complexity" evidence="1">
    <location>
        <begin position="46"/>
        <end position="63"/>
    </location>
</feature>
<dbReference type="EMBL" id="JBHFFA010000003">
    <property type="protein sequence ID" value="KAL2635209.1"/>
    <property type="molecule type" value="Genomic_DNA"/>
</dbReference>
<reference evidence="2 3" key="1">
    <citation type="submission" date="2024-09" db="EMBL/GenBank/DDBJ databases">
        <title>Chromosome-scale assembly of Riccia fluitans.</title>
        <authorList>
            <person name="Paukszto L."/>
            <person name="Sawicki J."/>
            <person name="Karawczyk K."/>
            <person name="Piernik-Szablinska J."/>
            <person name="Szczecinska M."/>
            <person name="Mazdziarz M."/>
        </authorList>
    </citation>
    <scope>NUCLEOTIDE SEQUENCE [LARGE SCALE GENOMIC DNA]</scope>
    <source>
        <strain evidence="2">Rf_01</strain>
        <tissue evidence="2">Aerial parts of the thallus</tissue>
    </source>
</reference>